<dbReference type="SUPFAM" id="SSF51182">
    <property type="entry name" value="RmlC-like cupins"/>
    <property type="match status" value="1"/>
</dbReference>
<dbReference type="Gene3D" id="2.60.120.10">
    <property type="entry name" value="Jelly Rolls"/>
    <property type="match status" value="1"/>
</dbReference>
<dbReference type="OrthoDB" id="2446447at2759"/>
<evidence type="ECO:0000313" key="3">
    <source>
        <dbReference type="Proteomes" id="UP000799766"/>
    </source>
</evidence>
<dbReference type="InterPro" id="IPR011051">
    <property type="entry name" value="RmlC_Cupin_sf"/>
</dbReference>
<proteinExistence type="predicted"/>
<dbReference type="InterPro" id="IPR006045">
    <property type="entry name" value="Cupin_1"/>
</dbReference>
<keyword evidence="3" id="KW-1185">Reference proteome</keyword>
<dbReference type="CDD" id="cd02219">
    <property type="entry name" value="cupin_YjlB-like"/>
    <property type="match status" value="1"/>
</dbReference>
<reference evidence="2" key="1">
    <citation type="journal article" date="2020" name="Stud. Mycol.">
        <title>101 Dothideomycetes genomes: a test case for predicting lifestyles and emergence of pathogens.</title>
        <authorList>
            <person name="Haridas S."/>
            <person name="Albert R."/>
            <person name="Binder M."/>
            <person name="Bloem J."/>
            <person name="Labutti K."/>
            <person name="Salamov A."/>
            <person name="Andreopoulos B."/>
            <person name="Baker S."/>
            <person name="Barry K."/>
            <person name="Bills G."/>
            <person name="Bluhm B."/>
            <person name="Cannon C."/>
            <person name="Castanera R."/>
            <person name="Culley D."/>
            <person name="Daum C."/>
            <person name="Ezra D."/>
            <person name="Gonzalez J."/>
            <person name="Henrissat B."/>
            <person name="Kuo A."/>
            <person name="Liang C."/>
            <person name="Lipzen A."/>
            <person name="Lutzoni F."/>
            <person name="Magnuson J."/>
            <person name="Mondo S."/>
            <person name="Nolan M."/>
            <person name="Ohm R."/>
            <person name="Pangilinan J."/>
            <person name="Park H.-J."/>
            <person name="Ramirez L."/>
            <person name="Alfaro M."/>
            <person name="Sun H."/>
            <person name="Tritt A."/>
            <person name="Yoshinaga Y."/>
            <person name="Zwiers L.-H."/>
            <person name="Turgeon B."/>
            <person name="Goodwin S."/>
            <person name="Spatafora J."/>
            <person name="Crous P."/>
            <person name="Grigoriev I."/>
        </authorList>
    </citation>
    <scope>NUCLEOTIDE SEQUENCE</scope>
    <source>
        <strain evidence="2">ATCC 16933</strain>
    </source>
</reference>
<accession>A0A6A6PDI0</accession>
<sequence>MTVAPEQYFLEPTPHCPNNRFPVLIYRNILPTPYNEATARAYLEKNGWYWQGTFGAVTYRHFHPNTHECYGIFQGSSTLLVGQGAADRDGGIKFTVSGGDVVVIPAGVAHCSVESEGDYRYVGVYPKGAPHWRNEYGKKPMEPGAFDEEIGNVGVPEDDPVSGAGGPLVSIWNEISASA</sequence>
<dbReference type="PANTHER" id="PTHR36448:SF2">
    <property type="entry name" value="CUPIN TYPE-1 DOMAIN-CONTAINING PROTEIN"/>
    <property type="match status" value="1"/>
</dbReference>
<feature type="domain" description="Cupin type-1" evidence="1">
    <location>
        <begin position="59"/>
        <end position="112"/>
    </location>
</feature>
<dbReference type="Proteomes" id="UP000799766">
    <property type="component" value="Unassembled WGS sequence"/>
</dbReference>
<dbReference type="InterPro" id="IPR014710">
    <property type="entry name" value="RmlC-like_jellyroll"/>
</dbReference>
<gene>
    <name evidence="2" type="ORF">BDY21DRAFT_330266</name>
</gene>
<dbReference type="InterPro" id="IPR047121">
    <property type="entry name" value="YjiB-like"/>
</dbReference>
<dbReference type="AlphaFoldDB" id="A0A6A6PDI0"/>
<evidence type="ECO:0000313" key="2">
    <source>
        <dbReference type="EMBL" id="KAF2462011.1"/>
    </source>
</evidence>
<evidence type="ECO:0000259" key="1">
    <source>
        <dbReference type="Pfam" id="PF00190"/>
    </source>
</evidence>
<dbReference type="PANTHER" id="PTHR36448">
    <property type="entry name" value="BLR7373 PROTEIN"/>
    <property type="match status" value="1"/>
</dbReference>
<name>A0A6A6PDI0_9PEZI</name>
<organism evidence="2 3">
    <name type="scientific">Lineolata rhizophorae</name>
    <dbReference type="NCBI Taxonomy" id="578093"/>
    <lineage>
        <taxon>Eukaryota</taxon>
        <taxon>Fungi</taxon>
        <taxon>Dikarya</taxon>
        <taxon>Ascomycota</taxon>
        <taxon>Pezizomycotina</taxon>
        <taxon>Dothideomycetes</taxon>
        <taxon>Dothideomycetes incertae sedis</taxon>
        <taxon>Lineolatales</taxon>
        <taxon>Lineolataceae</taxon>
        <taxon>Lineolata</taxon>
    </lineage>
</organism>
<dbReference type="Pfam" id="PF00190">
    <property type="entry name" value="Cupin_1"/>
    <property type="match status" value="1"/>
</dbReference>
<dbReference type="EMBL" id="MU001670">
    <property type="protein sequence ID" value="KAF2462011.1"/>
    <property type="molecule type" value="Genomic_DNA"/>
</dbReference>
<protein>
    <recommendedName>
        <fullName evidence="1">Cupin type-1 domain-containing protein</fullName>
    </recommendedName>
</protein>